<dbReference type="EMBL" id="LKEA01000006">
    <property type="protein sequence ID" value="ROW08290.1"/>
    <property type="molecule type" value="Genomic_DNA"/>
</dbReference>
<proteinExistence type="predicted"/>
<keyword evidence="2" id="KW-1185">Reference proteome</keyword>
<sequence length="240" mass="26981">MPTPPTRGPRKGKVAEILKQFSVSPPRATQEAIPKNFTPSKNFTKRGDYPLYVHIATAFVEEKNPGIEFDIANGYYIDSEREAHVYFPQTHHGLDIANAAADVAVRPESNKVDFASNNFYRGELPEDRPLDRMDFSSPLEALGSLIALLQLSLYTDTAYAEPVPGQTQNFIIRGIRGLHKRAQGARVKLVYFVHDGQIFLTWGVDLHLWRDYFSAYVDARSPSHIITAWSNRLDFAASDA</sequence>
<accession>A0A423WXV8</accession>
<dbReference type="Proteomes" id="UP000283895">
    <property type="component" value="Unassembled WGS sequence"/>
</dbReference>
<protein>
    <submittedName>
        <fullName evidence="1">Uncharacterized protein</fullName>
    </submittedName>
</protein>
<name>A0A423WXV8_9PEZI</name>
<dbReference type="STRING" id="356882.A0A423WXV8"/>
<dbReference type="OrthoDB" id="3227768at2759"/>
<evidence type="ECO:0000313" key="2">
    <source>
        <dbReference type="Proteomes" id="UP000283895"/>
    </source>
</evidence>
<dbReference type="PANTHER" id="PTHR33478:SF1">
    <property type="entry name" value="EXTRACELLULAR METALLOPROTEINASE MEP"/>
    <property type="match status" value="1"/>
</dbReference>
<reference evidence="1 2" key="1">
    <citation type="submission" date="2015-09" db="EMBL/GenBank/DDBJ databases">
        <title>Host preference determinants of Valsa canker pathogens revealed by comparative genomics.</title>
        <authorList>
            <person name="Yin Z."/>
            <person name="Huang L."/>
        </authorList>
    </citation>
    <scope>NUCLEOTIDE SEQUENCE [LARGE SCALE GENOMIC DNA]</scope>
    <source>
        <strain evidence="1 2">03-1</strain>
    </source>
</reference>
<dbReference type="AlphaFoldDB" id="A0A423WXV8"/>
<comment type="caution">
    <text evidence="1">The sequence shown here is derived from an EMBL/GenBank/DDBJ whole genome shotgun (WGS) entry which is preliminary data.</text>
</comment>
<dbReference type="InterPro" id="IPR050371">
    <property type="entry name" value="Fungal_virulence_M36"/>
</dbReference>
<gene>
    <name evidence="1" type="ORF">VMCG_03190</name>
</gene>
<evidence type="ECO:0000313" key="1">
    <source>
        <dbReference type="EMBL" id="ROW08290.1"/>
    </source>
</evidence>
<organism evidence="1 2">
    <name type="scientific">Cytospora schulzeri</name>
    <dbReference type="NCBI Taxonomy" id="448051"/>
    <lineage>
        <taxon>Eukaryota</taxon>
        <taxon>Fungi</taxon>
        <taxon>Dikarya</taxon>
        <taxon>Ascomycota</taxon>
        <taxon>Pezizomycotina</taxon>
        <taxon>Sordariomycetes</taxon>
        <taxon>Sordariomycetidae</taxon>
        <taxon>Diaporthales</taxon>
        <taxon>Cytosporaceae</taxon>
        <taxon>Cytospora</taxon>
    </lineage>
</organism>
<dbReference type="PANTHER" id="PTHR33478">
    <property type="entry name" value="EXTRACELLULAR METALLOPROTEINASE MEP"/>
    <property type="match status" value="1"/>
</dbReference>